<dbReference type="InterPro" id="IPR009686">
    <property type="entry name" value="Senescence/spartin_C"/>
</dbReference>
<feature type="region of interest" description="Disordered" evidence="2">
    <location>
        <begin position="918"/>
        <end position="941"/>
    </location>
</feature>
<feature type="compositionally biased region" description="Basic and acidic residues" evidence="2">
    <location>
        <begin position="367"/>
        <end position="399"/>
    </location>
</feature>
<feature type="domain" description="DUF6987" evidence="5">
    <location>
        <begin position="1150"/>
        <end position="1347"/>
    </location>
</feature>
<dbReference type="Proteomes" id="UP000603453">
    <property type="component" value="Unassembled WGS sequence"/>
</dbReference>
<gene>
    <name evidence="6" type="ORF">INT47_006103</name>
</gene>
<evidence type="ECO:0000256" key="1">
    <source>
        <dbReference type="SAM" id="Coils"/>
    </source>
</evidence>
<dbReference type="Pfam" id="PF06911">
    <property type="entry name" value="Senescence"/>
    <property type="match status" value="1"/>
</dbReference>
<feature type="transmembrane region" description="Helical" evidence="3">
    <location>
        <begin position="1297"/>
        <end position="1319"/>
    </location>
</feature>
<name>A0A8H7RCQ2_9FUNG</name>
<feature type="region of interest" description="Disordered" evidence="2">
    <location>
        <begin position="692"/>
        <end position="719"/>
    </location>
</feature>
<feature type="compositionally biased region" description="Acidic residues" evidence="2">
    <location>
        <begin position="194"/>
        <end position="206"/>
    </location>
</feature>
<evidence type="ECO:0000259" key="4">
    <source>
        <dbReference type="Pfam" id="PF06911"/>
    </source>
</evidence>
<dbReference type="PANTHER" id="PTHR39461">
    <property type="entry name" value="LEA DOMAIN PROTEIN (AFU_ORTHOLOGUE AFUA_8G04920)"/>
    <property type="match status" value="1"/>
</dbReference>
<feature type="compositionally biased region" description="Basic and acidic residues" evidence="2">
    <location>
        <begin position="207"/>
        <end position="304"/>
    </location>
</feature>
<feature type="domain" description="Senescence" evidence="4">
    <location>
        <begin position="204"/>
        <end position="361"/>
    </location>
</feature>
<feature type="coiled-coil region" evidence="1">
    <location>
        <begin position="1135"/>
        <end position="1164"/>
    </location>
</feature>
<keyword evidence="3" id="KW-0812">Transmembrane</keyword>
<feature type="region of interest" description="Disordered" evidence="2">
    <location>
        <begin position="1060"/>
        <end position="1097"/>
    </location>
</feature>
<keyword evidence="7" id="KW-1185">Reference proteome</keyword>
<feature type="region of interest" description="Disordered" evidence="2">
    <location>
        <begin position="1"/>
        <end position="82"/>
    </location>
</feature>
<keyword evidence="3" id="KW-1133">Transmembrane helix</keyword>
<feature type="region of interest" description="Disordered" evidence="2">
    <location>
        <begin position="615"/>
        <end position="640"/>
    </location>
</feature>
<dbReference type="InterPro" id="IPR054256">
    <property type="entry name" value="DUF6987"/>
</dbReference>
<evidence type="ECO:0000256" key="2">
    <source>
        <dbReference type="SAM" id="MobiDB-lite"/>
    </source>
</evidence>
<evidence type="ECO:0000313" key="7">
    <source>
        <dbReference type="Proteomes" id="UP000603453"/>
    </source>
</evidence>
<sequence>MENQSAKNQQAAAAAAAAKQQQQQQQEPAAEAPNETPNEESPEVTPEQDPVQPEEPDKEEESEAESESEEDSEVDSEDDLEELYQLLVGKKINDQGNVVDKKTGNIIGRLVEGKVRKVTGRKVGERGAVVNSKGKILGRVEPVDEESSSEEESESEDDDESEEEEVPASGDEQEEEAPVDEPKSRGISNTPKDDESESEDDNDADDVAEKVQDGADKASKKIQEGADDASEKIDDATEDASEKVGDATEDASEKVGDATEDASEKADDASEKAGDASEKAGDATEDASKKVDDATEDASEKAGDATEDADPDDISKKVGDMTDKIQEDAEDAGDKADDATKGVQDGIDDAAKEAGDASEDAGDATEDNSKKVDDVADKSRDIDTDKDISDLQVGDKPEEPLVDDESPVVKKSGKVLDTDDNVVGHVDKRLASKFAGFKVDQEGNVYDKDGEIVGTAEMIMPAEEEKPFNPNEMVDQDSPEVRKSGKVVDMEDNVIGSVDKLLAPKLAGFKVDKDGNVINNDGHIVAKADLFKVEESAAEEEEAPAEEDKPFNPNEDITEDSPEVRKSGKIVDMEDNIVGSIDKRVATKFAGLKVDKDGNVINGEGHIVAKAEMFKEEEPVEEDKPFNPNEMINEDSPEVKKSGKVLDMDDEVVGTLDKRMAAKYAGLKVDPEGNVIDGEGHIVARAEMIKKDEPAEDEDKPFNPNEAVNEDSPEVRKSGKIFDMDDELVGTLDKALGAKYAGLKVDPEGNVIDGEGHIVAKADMIKKEEPVEEDKPFNPNELVDEDSPEVKKSGKILDMDDELVGTLDKKLAAKYAGLKVDPEGNVINADGHIVAKAEMIKKEEPVEENKPFNPNEMVNEDSPEVKKSGKVVDMEDNVIGSVDKRIASKYAGCRVDPEGNVISDEGHIVGRAEMIKEEEPVEESKPFNPNPMVDEDSPEVKKSGKVLDMDDNVVGTVDKRVASKYAGCKVDPEGNVIDEEGDVVGKAEMTQAPAEEEKPFNPYGMVDENSPEVKRSGKVVDMDDNIVGSVDKLIAHKLVGFKVDNEGNIIDNEGHIAGKADMIKEEESESEEEEEKPFNPNSNVDEHSPEVTRTGNVVDENDNVVGTVDEGMAGRWAGLKVDPYGNVIDKDGQTIGKAEMKKRLTEEERKQQEEEEEYRRIANLMSQAVQQSLDKIKPVLKEITSSIEVEEAKNEKDRDEQKLVEHVKPLIEQGSQILGEAYGAIRGLDPSGNIAKEAQAKTKQRKALPEEYHLADLLSQLTGEVTTTIDNAKKKIKNMPHAKKALNPLWNILQSPLLQILSAVGLLLTGVLGLVGNILNGLGLGSIINSLLGGIGLNKILEGFGLGDALKLGKK</sequence>
<keyword evidence="1" id="KW-0175">Coiled coil</keyword>
<feature type="compositionally biased region" description="Basic and acidic residues" evidence="2">
    <location>
        <begin position="615"/>
        <end position="625"/>
    </location>
</feature>
<comment type="caution">
    <text evidence="6">The sequence shown here is derived from an EMBL/GenBank/DDBJ whole genome shotgun (WGS) entry which is preliminary data.</text>
</comment>
<feature type="compositionally biased region" description="Acidic residues" evidence="2">
    <location>
        <begin position="1066"/>
        <end position="1075"/>
    </location>
</feature>
<dbReference type="Pfam" id="PF12396">
    <property type="entry name" value="DUF3659"/>
    <property type="match status" value="11"/>
</dbReference>
<reference evidence="6" key="1">
    <citation type="submission" date="2020-12" db="EMBL/GenBank/DDBJ databases">
        <title>Metabolic potential, ecology and presence of endohyphal bacteria is reflected in genomic diversity of Mucoromycotina.</title>
        <authorList>
            <person name="Muszewska A."/>
            <person name="Okrasinska A."/>
            <person name="Steczkiewicz K."/>
            <person name="Drgas O."/>
            <person name="Orlowska M."/>
            <person name="Perlinska-Lenart U."/>
            <person name="Aleksandrzak-Piekarczyk T."/>
            <person name="Szatraj K."/>
            <person name="Zielenkiewicz U."/>
            <person name="Pilsyk S."/>
            <person name="Malc E."/>
            <person name="Mieczkowski P."/>
            <person name="Kruszewska J.S."/>
            <person name="Biernat P."/>
            <person name="Pawlowska J."/>
        </authorList>
    </citation>
    <scope>NUCLEOTIDE SEQUENCE</scope>
    <source>
        <strain evidence="6">WA0000017839</strain>
    </source>
</reference>
<evidence type="ECO:0000313" key="6">
    <source>
        <dbReference type="EMBL" id="KAG2208248.1"/>
    </source>
</evidence>
<feature type="region of interest" description="Disordered" evidence="2">
    <location>
        <begin position="535"/>
        <end position="568"/>
    </location>
</feature>
<organism evidence="6 7">
    <name type="scientific">Mucor saturninus</name>
    <dbReference type="NCBI Taxonomy" id="64648"/>
    <lineage>
        <taxon>Eukaryota</taxon>
        <taxon>Fungi</taxon>
        <taxon>Fungi incertae sedis</taxon>
        <taxon>Mucoromycota</taxon>
        <taxon>Mucoromycotina</taxon>
        <taxon>Mucoromycetes</taxon>
        <taxon>Mucorales</taxon>
        <taxon>Mucorineae</taxon>
        <taxon>Mucoraceae</taxon>
        <taxon>Mucor</taxon>
    </lineage>
</organism>
<dbReference type="PANTHER" id="PTHR39461:SF1">
    <property type="entry name" value="LEA DOMAIN PROTEIN (AFU_ORTHOLOGUE AFUA_8G04920)"/>
    <property type="match status" value="1"/>
</dbReference>
<feature type="region of interest" description="Disordered" evidence="2">
    <location>
        <begin position="464"/>
        <end position="487"/>
    </location>
</feature>
<feature type="compositionally biased region" description="Acidic residues" evidence="2">
    <location>
        <begin position="52"/>
        <end position="82"/>
    </location>
</feature>
<dbReference type="SUPFAM" id="SSF58113">
    <property type="entry name" value="Apolipoprotein A-I"/>
    <property type="match status" value="1"/>
</dbReference>
<evidence type="ECO:0000256" key="3">
    <source>
        <dbReference type="SAM" id="Phobius"/>
    </source>
</evidence>
<feature type="region of interest" description="Disordered" evidence="2">
    <location>
        <begin position="845"/>
        <end position="868"/>
    </location>
</feature>
<feature type="region of interest" description="Disordered" evidence="2">
    <location>
        <begin position="113"/>
        <end position="413"/>
    </location>
</feature>
<feature type="region of interest" description="Disordered" evidence="2">
    <location>
        <begin position="769"/>
        <end position="793"/>
    </location>
</feature>
<protein>
    <submittedName>
        <fullName evidence="6">Uncharacterized protein</fullName>
    </submittedName>
</protein>
<feature type="compositionally biased region" description="Acidic residues" evidence="2">
    <location>
        <begin position="356"/>
        <end position="366"/>
    </location>
</feature>
<dbReference type="InterPro" id="IPR022124">
    <property type="entry name" value="DUF3659"/>
</dbReference>
<feature type="compositionally biased region" description="Acidic residues" evidence="2">
    <location>
        <begin position="143"/>
        <end position="179"/>
    </location>
</feature>
<feature type="compositionally biased region" description="Acidic residues" evidence="2">
    <location>
        <begin position="536"/>
        <end position="545"/>
    </location>
</feature>
<dbReference type="Pfam" id="PF22485">
    <property type="entry name" value="DUF6987"/>
    <property type="match status" value="1"/>
</dbReference>
<dbReference type="Gene3D" id="1.20.5.1230">
    <property type="entry name" value="Apolipoprotein A-I"/>
    <property type="match status" value="1"/>
</dbReference>
<keyword evidence="3" id="KW-0472">Membrane</keyword>
<evidence type="ECO:0000259" key="5">
    <source>
        <dbReference type="Pfam" id="PF22485"/>
    </source>
</evidence>
<dbReference type="OrthoDB" id="3937590at2759"/>
<proteinExistence type="predicted"/>
<feature type="compositionally biased region" description="Basic and acidic residues" evidence="2">
    <location>
        <begin position="313"/>
        <end position="340"/>
    </location>
</feature>
<accession>A0A8H7RCQ2</accession>
<dbReference type="EMBL" id="JAEPRD010000020">
    <property type="protein sequence ID" value="KAG2208248.1"/>
    <property type="molecule type" value="Genomic_DNA"/>
</dbReference>
<feature type="compositionally biased region" description="Low complexity" evidence="2">
    <location>
        <begin position="1"/>
        <end position="36"/>
    </location>
</feature>